<sequence length="98" mass="10965">MSSTSHNTIFTLRKSSCLGPAGVRSGFGDEIPVAGKQIQPDTPAPPNRIAAGHFVTLRWWGVVNTTTLYKIKAENPEPKQLRKSKIYKITWPAYQWQP</sequence>
<name>A0ABS4H871_9BACL</name>
<evidence type="ECO:0000313" key="2">
    <source>
        <dbReference type="Proteomes" id="UP001519273"/>
    </source>
</evidence>
<protein>
    <submittedName>
        <fullName evidence="1">Uncharacterized protein</fullName>
    </submittedName>
</protein>
<dbReference type="EMBL" id="JAGGKP010000024">
    <property type="protein sequence ID" value="MBP1938681.1"/>
    <property type="molecule type" value="Genomic_DNA"/>
</dbReference>
<comment type="caution">
    <text evidence="1">The sequence shown here is derived from an EMBL/GenBank/DDBJ whole genome shotgun (WGS) entry which is preliminary data.</text>
</comment>
<gene>
    <name evidence="1" type="ORF">J2Z20_003623</name>
</gene>
<dbReference type="Proteomes" id="UP001519273">
    <property type="component" value="Unassembled WGS sequence"/>
</dbReference>
<reference evidence="1 2" key="1">
    <citation type="submission" date="2021-03" db="EMBL/GenBank/DDBJ databases">
        <title>Genomic Encyclopedia of Type Strains, Phase IV (KMG-IV): sequencing the most valuable type-strain genomes for metagenomic binning, comparative biology and taxonomic classification.</title>
        <authorList>
            <person name="Goeker M."/>
        </authorList>
    </citation>
    <scope>NUCLEOTIDE SEQUENCE [LARGE SCALE GENOMIC DNA]</scope>
    <source>
        <strain evidence="1 2">DSM 23491</strain>
    </source>
</reference>
<evidence type="ECO:0000313" key="1">
    <source>
        <dbReference type="EMBL" id="MBP1938681.1"/>
    </source>
</evidence>
<organism evidence="1 2">
    <name type="scientific">Paenibacillus sediminis</name>
    <dbReference type="NCBI Taxonomy" id="664909"/>
    <lineage>
        <taxon>Bacteria</taxon>
        <taxon>Bacillati</taxon>
        <taxon>Bacillota</taxon>
        <taxon>Bacilli</taxon>
        <taxon>Bacillales</taxon>
        <taxon>Paenibacillaceae</taxon>
        <taxon>Paenibacillus</taxon>
    </lineage>
</organism>
<dbReference type="RefSeq" id="WP_209853404.1">
    <property type="nucleotide sequence ID" value="NZ_JAGGKP010000024.1"/>
</dbReference>
<proteinExistence type="predicted"/>
<feature type="non-terminal residue" evidence="1">
    <location>
        <position position="98"/>
    </location>
</feature>
<keyword evidence="2" id="KW-1185">Reference proteome</keyword>
<accession>A0ABS4H871</accession>